<protein>
    <submittedName>
        <fullName evidence="12">M28 family metallopeptidase</fullName>
    </submittedName>
</protein>
<evidence type="ECO:0000259" key="11">
    <source>
        <dbReference type="Pfam" id="PF04389"/>
    </source>
</evidence>
<evidence type="ECO:0000256" key="8">
    <source>
        <dbReference type="SAM" id="MobiDB-lite"/>
    </source>
</evidence>
<keyword evidence="7" id="KW-0862">Zinc</keyword>
<feature type="domain" description="Peptidase M28" evidence="11">
    <location>
        <begin position="276"/>
        <end position="491"/>
    </location>
</feature>
<dbReference type="InterPro" id="IPR007484">
    <property type="entry name" value="Peptidase_M28"/>
</dbReference>
<evidence type="ECO:0000256" key="7">
    <source>
        <dbReference type="ARBA" id="ARBA00022833"/>
    </source>
</evidence>
<evidence type="ECO:0000259" key="10">
    <source>
        <dbReference type="Pfam" id="PF02225"/>
    </source>
</evidence>
<feature type="signal peptide" evidence="9">
    <location>
        <begin position="1"/>
        <end position="28"/>
    </location>
</feature>
<dbReference type="SUPFAM" id="SSF52025">
    <property type="entry name" value="PA domain"/>
    <property type="match status" value="1"/>
</dbReference>
<dbReference type="InterPro" id="IPR041756">
    <property type="entry name" value="M28_SGAP-like"/>
</dbReference>
<dbReference type="PANTHER" id="PTHR12147:SF26">
    <property type="entry name" value="PEPTIDASE M28 DOMAIN-CONTAINING PROTEIN"/>
    <property type="match status" value="1"/>
</dbReference>
<evidence type="ECO:0000256" key="4">
    <source>
        <dbReference type="ARBA" id="ARBA00022723"/>
    </source>
</evidence>
<evidence type="ECO:0000256" key="9">
    <source>
        <dbReference type="SAM" id="SignalP"/>
    </source>
</evidence>
<dbReference type="EMBL" id="JBITGY010000001">
    <property type="protein sequence ID" value="MFI6495844.1"/>
    <property type="molecule type" value="Genomic_DNA"/>
</dbReference>
<evidence type="ECO:0000256" key="6">
    <source>
        <dbReference type="ARBA" id="ARBA00022801"/>
    </source>
</evidence>
<proteinExistence type="inferred from homology"/>
<keyword evidence="3" id="KW-0645">Protease</keyword>
<dbReference type="InterPro" id="IPR003137">
    <property type="entry name" value="PA_domain"/>
</dbReference>
<evidence type="ECO:0000313" key="13">
    <source>
        <dbReference type="Proteomes" id="UP001612741"/>
    </source>
</evidence>
<feature type="chain" id="PRO_5045970359" evidence="9">
    <location>
        <begin position="29"/>
        <end position="525"/>
    </location>
</feature>
<feature type="region of interest" description="Disordered" evidence="8">
    <location>
        <begin position="500"/>
        <end position="525"/>
    </location>
</feature>
<dbReference type="InterPro" id="IPR046450">
    <property type="entry name" value="PA_dom_sf"/>
</dbReference>
<evidence type="ECO:0000313" key="12">
    <source>
        <dbReference type="EMBL" id="MFI6495844.1"/>
    </source>
</evidence>
<evidence type="ECO:0000256" key="3">
    <source>
        <dbReference type="ARBA" id="ARBA00022670"/>
    </source>
</evidence>
<dbReference type="PANTHER" id="PTHR12147">
    <property type="entry name" value="METALLOPEPTIDASE M28 FAMILY MEMBER"/>
    <property type="match status" value="1"/>
</dbReference>
<comment type="similarity">
    <text evidence="1">Belongs to the peptidase M28 family. M28A subfamily.</text>
</comment>
<dbReference type="Gene3D" id="3.40.630.10">
    <property type="entry name" value="Zn peptidases"/>
    <property type="match status" value="2"/>
</dbReference>
<keyword evidence="2" id="KW-0031">Aminopeptidase</keyword>
<dbReference type="SUPFAM" id="SSF53187">
    <property type="entry name" value="Zn-dependent exopeptidases"/>
    <property type="match status" value="1"/>
</dbReference>
<dbReference type="Pfam" id="PF04389">
    <property type="entry name" value="Peptidase_M28"/>
    <property type="match status" value="1"/>
</dbReference>
<feature type="domain" description="PA" evidence="10">
    <location>
        <begin position="165"/>
        <end position="253"/>
    </location>
</feature>
<name>A0ABW7YMW9_9ACTN</name>
<dbReference type="CDD" id="cd03876">
    <property type="entry name" value="M28_SGAP_like"/>
    <property type="match status" value="1"/>
</dbReference>
<dbReference type="InterPro" id="IPR045175">
    <property type="entry name" value="M28_fam"/>
</dbReference>
<dbReference type="RefSeq" id="WP_397077593.1">
    <property type="nucleotide sequence ID" value="NZ_JBITGY010000001.1"/>
</dbReference>
<dbReference type="Proteomes" id="UP001612741">
    <property type="component" value="Unassembled WGS sequence"/>
</dbReference>
<accession>A0ABW7YMW9</accession>
<comment type="caution">
    <text evidence="12">The sequence shown here is derived from an EMBL/GenBank/DDBJ whole genome shotgun (WGS) entry which is preliminary data.</text>
</comment>
<evidence type="ECO:0000256" key="5">
    <source>
        <dbReference type="ARBA" id="ARBA00022729"/>
    </source>
</evidence>
<keyword evidence="6" id="KW-0378">Hydrolase</keyword>
<evidence type="ECO:0000256" key="2">
    <source>
        <dbReference type="ARBA" id="ARBA00022438"/>
    </source>
</evidence>
<dbReference type="Gene3D" id="3.50.30.30">
    <property type="match status" value="1"/>
</dbReference>
<organism evidence="12 13">
    <name type="scientific">Nonomuraea typhae</name>
    <dbReference type="NCBI Taxonomy" id="2603600"/>
    <lineage>
        <taxon>Bacteria</taxon>
        <taxon>Bacillati</taxon>
        <taxon>Actinomycetota</taxon>
        <taxon>Actinomycetes</taxon>
        <taxon>Streptosporangiales</taxon>
        <taxon>Streptosporangiaceae</taxon>
        <taxon>Nonomuraea</taxon>
    </lineage>
</organism>
<sequence length="525" mass="53930">MLLRITRRAVTVVAAAVLTLPLAAPAGAVLTLPPAAPAGAQATDPQDVFAKLLTHLVKPSGVAKHLDALQAIADANGGTRALDTPGYAASRDYVAGKLRKAGYRVAVQDFPLIGAFTALAPPVLEQTAPDPRTYVPGSEVGYLTGTVSGEAGGQIQAVDLQIPPGPVANSSTSGCQESDFAGFVAGRVALLQRGTCPYYVKVRNAKRAGAVAAVVFNEGQPGRTGVTGASVSYPDDSVSIPVVFTSFATGADLADPAATTVRVKTAAETTKIVTQNVLAESRFGRPGEVVMSGAHLDGVPAGPGLNDNGSGSAALLETALQARIFPTLNRTRFAWWGAEEAGLLGSTYYVNSLPEAERAKIALYLNFDMVGSPNFAYKVYDGDDSDGVGAPAGPPGSDEIEKTFAAFFTKKGLATVGTDFDGRSDYGPFITNGIPAGGLFTGAEGRKTEAEAALFGGQAGVAYDVCYHQACDTRANVNMTAVDVNADAIADSVARHSLDPDLPGPALTARRASPPPAAFMKDTVG</sequence>
<keyword evidence="13" id="KW-1185">Reference proteome</keyword>
<reference evidence="12 13" key="1">
    <citation type="submission" date="2024-10" db="EMBL/GenBank/DDBJ databases">
        <title>The Natural Products Discovery Center: Release of the First 8490 Sequenced Strains for Exploring Actinobacteria Biosynthetic Diversity.</title>
        <authorList>
            <person name="Kalkreuter E."/>
            <person name="Kautsar S.A."/>
            <person name="Yang D."/>
            <person name="Bader C.D."/>
            <person name="Teijaro C.N."/>
            <person name="Fluegel L."/>
            <person name="Davis C.M."/>
            <person name="Simpson J.R."/>
            <person name="Lauterbach L."/>
            <person name="Steele A.D."/>
            <person name="Gui C."/>
            <person name="Meng S."/>
            <person name="Li G."/>
            <person name="Viehrig K."/>
            <person name="Ye F."/>
            <person name="Su P."/>
            <person name="Kiefer A.F."/>
            <person name="Nichols A."/>
            <person name="Cepeda A.J."/>
            <person name="Yan W."/>
            <person name="Fan B."/>
            <person name="Jiang Y."/>
            <person name="Adhikari A."/>
            <person name="Zheng C.-J."/>
            <person name="Schuster L."/>
            <person name="Cowan T.M."/>
            <person name="Smanski M.J."/>
            <person name="Chevrette M.G."/>
            <person name="De Carvalho L.P.S."/>
            <person name="Shen B."/>
        </authorList>
    </citation>
    <scope>NUCLEOTIDE SEQUENCE [LARGE SCALE GENOMIC DNA]</scope>
    <source>
        <strain evidence="12 13">NPDC050545</strain>
    </source>
</reference>
<dbReference type="Pfam" id="PF02225">
    <property type="entry name" value="PA"/>
    <property type="match status" value="1"/>
</dbReference>
<evidence type="ECO:0000256" key="1">
    <source>
        <dbReference type="ARBA" id="ARBA00005957"/>
    </source>
</evidence>
<keyword evidence="4" id="KW-0479">Metal-binding</keyword>
<keyword evidence="5 9" id="KW-0732">Signal</keyword>
<gene>
    <name evidence="12" type="ORF">ACIBG2_00570</name>
</gene>